<evidence type="ECO:0000313" key="4">
    <source>
        <dbReference type="Proteomes" id="UP001318040"/>
    </source>
</evidence>
<dbReference type="InterPro" id="IPR027997">
    <property type="entry name" value="Largen/INSYN1"/>
</dbReference>
<feature type="region of interest" description="Disordered" evidence="3">
    <location>
        <begin position="231"/>
        <end position="261"/>
    </location>
</feature>
<organism evidence="4 6">
    <name type="scientific">Petromyzon marinus</name>
    <name type="common">Sea lamprey</name>
    <dbReference type="NCBI Taxonomy" id="7757"/>
    <lineage>
        <taxon>Eukaryota</taxon>
        <taxon>Metazoa</taxon>
        <taxon>Chordata</taxon>
        <taxon>Craniata</taxon>
        <taxon>Vertebrata</taxon>
        <taxon>Cyclostomata</taxon>
        <taxon>Hyperoartia</taxon>
        <taxon>Petromyzontiformes</taxon>
        <taxon>Petromyzontidae</taxon>
        <taxon>Petromyzon</taxon>
    </lineage>
</organism>
<keyword evidence="4" id="KW-1185">Reference proteome</keyword>
<evidence type="ECO:0000256" key="1">
    <source>
        <dbReference type="ARBA" id="ARBA00023054"/>
    </source>
</evidence>
<dbReference type="AlphaFoldDB" id="A0AAJ7TMA3"/>
<feature type="coiled-coil region" evidence="2">
    <location>
        <begin position="27"/>
        <end position="64"/>
    </location>
</feature>
<reference evidence="4" key="2">
    <citation type="submission" date="2025-05" db="UniProtKB">
        <authorList>
            <consortium name="RefSeq"/>
        </authorList>
    </citation>
    <scope>NUCLEOTIDE SEQUENCE [LARGE SCALE GENOMIC DNA]</scope>
    <source>
        <tissue evidence="5">Sperm</tissue>
    </source>
</reference>
<evidence type="ECO:0000256" key="2">
    <source>
        <dbReference type="SAM" id="Coils"/>
    </source>
</evidence>
<dbReference type="Proteomes" id="UP001318040">
    <property type="component" value="Chromosome 1"/>
</dbReference>
<evidence type="ECO:0000256" key="3">
    <source>
        <dbReference type="SAM" id="MobiDB-lite"/>
    </source>
</evidence>
<dbReference type="KEGG" id="pmrn:116948118"/>
<dbReference type="Pfam" id="PF15252">
    <property type="entry name" value="DUF4589"/>
    <property type="match status" value="1"/>
</dbReference>
<evidence type="ECO:0000313" key="6">
    <source>
        <dbReference type="RefSeq" id="XP_032820494.1"/>
    </source>
</evidence>
<proteinExistence type="predicted"/>
<reference evidence="6" key="1">
    <citation type="submission" date="2025-04" db="UniProtKB">
        <authorList>
            <consortium name="RefSeq"/>
        </authorList>
    </citation>
    <scope>IDENTIFICATION</scope>
    <source>
        <tissue evidence="6">Sperm</tissue>
    </source>
</reference>
<protein>
    <submittedName>
        <fullName evidence="5 6">Uncharacterized protein LOC116948118</fullName>
    </submittedName>
</protein>
<dbReference type="RefSeq" id="XP_032820494.1">
    <property type="nucleotide sequence ID" value="XM_032964603.1"/>
</dbReference>
<evidence type="ECO:0000313" key="5">
    <source>
        <dbReference type="RefSeq" id="XP_032820417.1"/>
    </source>
</evidence>
<dbReference type="PANTHER" id="PTHR15917:SF2">
    <property type="match status" value="1"/>
</dbReference>
<name>A0AAJ7TMA3_PETMA</name>
<sequence>MSTRIKPQAHIIQPGSQAVRAQISVVVAQMEKVLKELKEVAMELREVIAQIDKLTANLHLEEEDNDSESVSSSDVSWSNITGLYFEERTITTSTASTSAVVSVTRSYQSQRTSFMALDVAKDATSTSNASTAPAHQQTPYSFYETQTVNETVDKKHCTTSSQTDFQVSYCSGDLQATSKVKVETASQLSAISEPKHKSKVLGKTTRSHVLLSNIRNPEHCQQALRGSDHINVTNDCNTGSPPPNDTENSESRRVDSTSPKHTFLKNNRVAFANGSLLLNGMLKSVGNQELSDGVPNHSGEFTTITRSCYSAVSRDRMKRDNFTQTTKERVRFSDTVEYHRFCPELERTIQVHRVQVFFGSKNVPVRSSSLKTEHPNSISTRAFVNASTQTVSFLKEDAKPKTILRKSFSSK</sequence>
<gene>
    <name evidence="5 6" type="primary">LOC116948118</name>
</gene>
<keyword evidence="1 2" id="KW-0175">Coiled coil</keyword>
<accession>A0AAJ7TMA3</accession>
<dbReference type="RefSeq" id="XP_032820417.1">
    <property type="nucleotide sequence ID" value="XM_032964526.1"/>
</dbReference>
<dbReference type="PANTHER" id="PTHR15917">
    <property type="match status" value="1"/>
</dbReference>